<dbReference type="RefSeq" id="WP_045624258.1">
    <property type="nucleotide sequence ID" value="NZ_BAYM01000020.1"/>
</dbReference>
<dbReference type="Proteomes" id="UP000032552">
    <property type="component" value="Unassembled WGS sequence"/>
</dbReference>
<protein>
    <submittedName>
        <fullName evidence="4">Lysozyme</fullName>
    </submittedName>
</protein>
<evidence type="ECO:0000256" key="1">
    <source>
        <dbReference type="ARBA" id="ARBA00010646"/>
    </source>
</evidence>
<dbReference type="AlphaFoldDB" id="A0A0C9QAW7"/>
<dbReference type="SMART" id="SM00641">
    <property type="entry name" value="Glyco_25"/>
    <property type="match status" value="1"/>
</dbReference>
<comment type="caution">
    <text evidence="4">The sequence shown here is derived from an EMBL/GenBank/DDBJ whole genome shotgun (WGS) entry which is preliminary data.</text>
</comment>
<sequence length="651" mass="72101">MKKVSKLGFFFFIGVGILGSTLITFGVSPTHSVQAVMSTNTNTPRKDFVDVSSNNGSVSVSDYQKMKSSGVTGVVVKVTEASSYHNPFATSQIANARAAGLKVSAYHYGWMNSTTDARSEADYFVNNAAADGIGRSDTMVLDFEEPKVIGQSVDHTQNMQAFIDEVKRFGYNNVRVYTGPWVISKTNMNTASLGKKNMWIAAYPNDSSLYANRADYSDYGAWQWASDLKFPGVTDFTGSPRQFDISADYTGIFSNSAPQGPYISDGRYVTITSKDYDLWSSFDFTSTTHSGAELFQKTFRAEGHYNHQNGSTYYSLYDAKGNWQGYMNAAGATVASGAQGAWLPFQDSYQIKGSYPIWTDLNSWTEKQNDNKYTGQTVQATGMYHHFNGATYYSLYQGSTWIGYMNADGLTKDRPEGPWLPKSGYVTMTDASANFWSNFSFNNPTANANAYLHQTLVVDGQYKHSNGHTYYSVYTAQRKWVGYLDAAAGIFTTHPEGAWQSQSGYLTLTQRNSPISSNFSGGQIANTDQFFQQTFQIGGAYHHADGTVYYSLYRNNGSWLGYVNAGAGTYSSESQGAWLNFSSGATVSQPGYYFWSNFNWNYIGKNSNMLYGQSVRINGVYHHVNGAIYYSVYDLNGQWIGYVNSGAISLK</sequence>
<dbReference type="GO" id="GO:0009253">
    <property type="term" value="P:peptidoglycan catabolic process"/>
    <property type="evidence" value="ECO:0007669"/>
    <property type="project" value="InterPro"/>
</dbReference>
<dbReference type="SUPFAM" id="SSF51445">
    <property type="entry name" value="(Trans)glycosidases"/>
    <property type="match status" value="1"/>
</dbReference>
<dbReference type="InterPro" id="IPR017853">
    <property type="entry name" value="GH"/>
</dbReference>
<dbReference type="EMBL" id="BAYM01000020">
    <property type="protein sequence ID" value="GAN35768.1"/>
    <property type="molecule type" value="Genomic_DNA"/>
</dbReference>
<dbReference type="PANTHER" id="PTHR34135">
    <property type="entry name" value="LYSOZYME"/>
    <property type="match status" value="1"/>
</dbReference>
<gene>
    <name evidence="4" type="ORF">LC0644_0357</name>
</gene>
<keyword evidence="3" id="KW-0326">Glycosidase</keyword>
<organism evidence="4 5">
    <name type="scientific">Lacticaseibacillus paracasei NRIC 0644</name>
    <dbReference type="NCBI Taxonomy" id="1435038"/>
    <lineage>
        <taxon>Bacteria</taxon>
        <taxon>Bacillati</taxon>
        <taxon>Bacillota</taxon>
        <taxon>Bacilli</taxon>
        <taxon>Lactobacillales</taxon>
        <taxon>Lactobacillaceae</taxon>
        <taxon>Lacticaseibacillus</taxon>
    </lineage>
</organism>
<evidence type="ECO:0000256" key="3">
    <source>
        <dbReference type="ARBA" id="ARBA00023295"/>
    </source>
</evidence>
<dbReference type="InterPro" id="IPR018077">
    <property type="entry name" value="Glyco_hydro_fam25_subgr"/>
</dbReference>
<comment type="similarity">
    <text evidence="1">Belongs to the glycosyl hydrolase 25 family.</text>
</comment>
<dbReference type="PANTHER" id="PTHR34135:SF2">
    <property type="entry name" value="LYSOZYME"/>
    <property type="match status" value="1"/>
</dbReference>
<dbReference type="Pfam" id="PF01183">
    <property type="entry name" value="Glyco_hydro_25"/>
    <property type="match status" value="1"/>
</dbReference>
<evidence type="ECO:0000313" key="5">
    <source>
        <dbReference type="Proteomes" id="UP000032552"/>
    </source>
</evidence>
<dbReference type="GO" id="GO:0016052">
    <property type="term" value="P:carbohydrate catabolic process"/>
    <property type="evidence" value="ECO:0007669"/>
    <property type="project" value="TreeGrafter"/>
</dbReference>
<keyword evidence="2" id="KW-0378">Hydrolase</keyword>
<evidence type="ECO:0000313" key="4">
    <source>
        <dbReference type="EMBL" id="GAN35768.1"/>
    </source>
</evidence>
<reference evidence="5" key="1">
    <citation type="submission" date="2014-05" db="EMBL/GenBank/DDBJ databases">
        <title>Whole genome sequencing of Lactobacillus casei NRIC0644.</title>
        <authorList>
            <person name="Atarashi H."/>
            <person name="Yoshida Y."/>
            <person name="Fujimura S."/>
            <person name="Tanaka N."/>
            <person name="Shiwa Y."/>
            <person name="Yoshikawa H."/>
            <person name="Okada S."/>
            <person name="Nakagawa J."/>
        </authorList>
    </citation>
    <scope>NUCLEOTIDE SEQUENCE [LARGE SCALE GENOMIC DNA]</scope>
    <source>
        <strain evidence="5">NRIC0644</strain>
    </source>
</reference>
<proteinExistence type="inferred from homology"/>
<dbReference type="InterPro" id="IPR002053">
    <property type="entry name" value="Glyco_hydro_25"/>
</dbReference>
<accession>A0A0C9QAW7</accession>
<name>A0A0C9QAW7_LACPA</name>
<evidence type="ECO:0000256" key="2">
    <source>
        <dbReference type="ARBA" id="ARBA00022801"/>
    </source>
</evidence>
<dbReference type="GO" id="GO:0016998">
    <property type="term" value="P:cell wall macromolecule catabolic process"/>
    <property type="evidence" value="ECO:0007669"/>
    <property type="project" value="InterPro"/>
</dbReference>
<dbReference type="GO" id="GO:0003796">
    <property type="term" value="F:lysozyme activity"/>
    <property type="evidence" value="ECO:0007669"/>
    <property type="project" value="InterPro"/>
</dbReference>
<dbReference type="PROSITE" id="PS51904">
    <property type="entry name" value="GLYCOSYL_HYDROL_F25_2"/>
    <property type="match status" value="1"/>
</dbReference>
<dbReference type="Gene3D" id="3.20.20.80">
    <property type="entry name" value="Glycosidases"/>
    <property type="match status" value="1"/>
</dbReference>